<dbReference type="GO" id="GO:0006040">
    <property type="term" value="P:amino sugar metabolic process"/>
    <property type="evidence" value="ECO:0007669"/>
    <property type="project" value="InterPro"/>
</dbReference>
<keyword evidence="1" id="KW-0547">Nucleotide-binding</keyword>
<dbReference type="UniPathway" id="UPA00343"/>
<keyword evidence="1" id="KW-0067">ATP-binding</keyword>
<comment type="function">
    <text evidence="1">Catalyzes the specific phosphorylation of 1,6-anhydro-N-acetylmuramic acid (anhMurNAc) with the simultaneous cleavage of the 1,6-anhydro ring, generating MurNAc-6-P. Is required for the utilization of anhMurNAc either imported from the medium or derived from its own cell wall murein, and thus plays a role in cell wall recycling.</text>
</comment>
<proteinExistence type="inferred from homology"/>
<comment type="pathway">
    <text evidence="1">Amino-sugar metabolism; 1,6-anhydro-N-acetylmuramate degradation.</text>
</comment>
<dbReference type="HAMAP" id="MF_01270">
    <property type="entry name" value="AnhMurNAc_kinase"/>
    <property type="match status" value="1"/>
</dbReference>
<dbReference type="PANTHER" id="PTHR30605">
    <property type="entry name" value="ANHYDRO-N-ACETYLMURAMIC ACID KINASE"/>
    <property type="match status" value="1"/>
</dbReference>
<comment type="catalytic activity">
    <reaction evidence="1">
        <text>1,6-anhydro-N-acetyl-beta-muramate + ATP + H2O = N-acetyl-D-muramate 6-phosphate + ADP + H(+)</text>
        <dbReference type="Rhea" id="RHEA:24952"/>
        <dbReference type="ChEBI" id="CHEBI:15377"/>
        <dbReference type="ChEBI" id="CHEBI:15378"/>
        <dbReference type="ChEBI" id="CHEBI:30616"/>
        <dbReference type="ChEBI" id="CHEBI:58690"/>
        <dbReference type="ChEBI" id="CHEBI:58722"/>
        <dbReference type="ChEBI" id="CHEBI:456216"/>
        <dbReference type="EC" id="2.7.1.170"/>
    </reaction>
</comment>
<dbReference type="GO" id="GO:0016301">
    <property type="term" value="F:kinase activity"/>
    <property type="evidence" value="ECO:0007669"/>
    <property type="project" value="UniProtKB-KW"/>
</dbReference>
<dbReference type="CDD" id="cd24050">
    <property type="entry name" value="ASKHA_NBD_ANMK"/>
    <property type="match status" value="1"/>
</dbReference>
<comment type="similarity">
    <text evidence="1">Belongs to the anhydro-N-acetylmuramic acid kinase family.</text>
</comment>
<evidence type="ECO:0000313" key="3">
    <source>
        <dbReference type="Proteomes" id="UP000294692"/>
    </source>
</evidence>
<dbReference type="Proteomes" id="UP000294692">
    <property type="component" value="Unassembled WGS sequence"/>
</dbReference>
<dbReference type="AlphaFoldDB" id="A0A4R3VAV5"/>
<keyword evidence="1" id="KW-0119">Carbohydrate metabolism</keyword>
<dbReference type="NCBIfam" id="NF007139">
    <property type="entry name" value="PRK09585.1-3"/>
    <property type="match status" value="1"/>
</dbReference>
<keyword evidence="1" id="KW-0808">Transferase</keyword>
<sequence>MAPRGDGLFIGLMSGTSTDGVDGVLVDLDTAGRPGCLASVSLDMPPALRAELLALNQPGDNELARGSLAANALADLYAQAVRQLLEDSGATPSDIRAIGAHGQTVRHNPAQGYTIQINAPARLAEQTGIAVVSDFRSRDIAAGGQGAPLVPAFHAWLFGTSRSLAVVNLGGIANVSLLHPGQPTTGFDTGPANMLLDSWTQRHTGQSFDQDGAWAAGGISHPGLLRHLMESEPWLRQAPPKSTGRDLFNMAWLEQRLSSFGALAAQDVQATLQSLTAHTIAQAIRDWGDKIEEVVLCGGGALNGGLVGELESLLPCPVSLSNDHGVGVQQMEAVAFAWLARAHVLHAPGNLAAVTGARGERILGCLYPA</sequence>
<comment type="caution">
    <text evidence="2">The sequence shown here is derived from an EMBL/GenBank/DDBJ whole genome shotgun (WGS) entry which is preliminary data.</text>
</comment>
<accession>A0A4R3VAV5</accession>
<dbReference type="UniPathway" id="UPA00544"/>
<dbReference type="GO" id="GO:0016773">
    <property type="term" value="F:phosphotransferase activity, alcohol group as acceptor"/>
    <property type="evidence" value="ECO:0007669"/>
    <property type="project" value="UniProtKB-UniRule"/>
</dbReference>
<dbReference type="GO" id="GO:0009254">
    <property type="term" value="P:peptidoglycan turnover"/>
    <property type="evidence" value="ECO:0007669"/>
    <property type="project" value="UniProtKB-UniRule"/>
</dbReference>
<name>A0A4R3VAV5_9BURK</name>
<dbReference type="EMBL" id="SMBX01000003">
    <property type="protein sequence ID" value="TCV00688.1"/>
    <property type="molecule type" value="Genomic_DNA"/>
</dbReference>
<dbReference type="RefSeq" id="WP_132475496.1">
    <property type="nucleotide sequence ID" value="NZ_JBHRVM010000001.1"/>
</dbReference>
<dbReference type="SUPFAM" id="SSF53067">
    <property type="entry name" value="Actin-like ATPase domain"/>
    <property type="match status" value="1"/>
</dbReference>
<dbReference type="Pfam" id="PF03702">
    <property type="entry name" value="AnmK"/>
    <property type="match status" value="1"/>
</dbReference>
<reference evidence="2 3" key="1">
    <citation type="submission" date="2019-03" db="EMBL/GenBank/DDBJ databases">
        <title>Genomic Encyclopedia of Type Strains, Phase IV (KMG-IV): sequencing the most valuable type-strain genomes for metagenomic binning, comparative biology and taxonomic classification.</title>
        <authorList>
            <person name="Goeker M."/>
        </authorList>
    </citation>
    <scope>NUCLEOTIDE SEQUENCE [LARGE SCALE GENOMIC DNA]</scope>
    <source>
        <strain evidence="2 3">DSM 100048</strain>
    </source>
</reference>
<gene>
    <name evidence="1" type="primary">anmK</name>
    <name evidence="2" type="ORF">EV686_103269</name>
</gene>
<dbReference type="InterPro" id="IPR005338">
    <property type="entry name" value="Anhydro_N_Ac-Mur_kinase"/>
</dbReference>
<keyword evidence="3" id="KW-1185">Reference proteome</keyword>
<keyword evidence="1 2" id="KW-0418">Kinase</keyword>
<dbReference type="InterPro" id="IPR043129">
    <property type="entry name" value="ATPase_NBD"/>
</dbReference>
<dbReference type="EC" id="2.7.1.170" evidence="1"/>
<evidence type="ECO:0000313" key="2">
    <source>
        <dbReference type="EMBL" id="TCV00688.1"/>
    </source>
</evidence>
<evidence type="ECO:0000256" key="1">
    <source>
        <dbReference type="HAMAP-Rule" id="MF_01270"/>
    </source>
</evidence>
<feature type="binding site" evidence="1">
    <location>
        <begin position="15"/>
        <end position="22"/>
    </location>
    <ligand>
        <name>ATP</name>
        <dbReference type="ChEBI" id="CHEBI:30616"/>
    </ligand>
</feature>
<dbReference type="OrthoDB" id="9763949at2"/>
<protein>
    <recommendedName>
        <fullName evidence="1">Anhydro-N-acetylmuramic acid kinase</fullName>
        <ecNumber evidence="1">2.7.1.170</ecNumber>
    </recommendedName>
    <alternativeName>
        <fullName evidence="1">AnhMurNAc kinase</fullName>
    </alternativeName>
</protein>
<dbReference type="GO" id="GO:0097175">
    <property type="term" value="P:1,6-anhydro-N-acetyl-beta-muramic acid catabolic process"/>
    <property type="evidence" value="ECO:0007669"/>
    <property type="project" value="UniProtKB-UniRule"/>
</dbReference>
<dbReference type="GO" id="GO:0005524">
    <property type="term" value="F:ATP binding"/>
    <property type="evidence" value="ECO:0007669"/>
    <property type="project" value="UniProtKB-UniRule"/>
</dbReference>
<dbReference type="Gene3D" id="3.30.420.40">
    <property type="match status" value="2"/>
</dbReference>
<comment type="pathway">
    <text evidence="1">Cell wall biogenesis; peptidoglycan recycling.</text>
</comment>
<organism evidence="2 3">
    <name type="scientific">Paracandidimonas soli</name>
    <dbReference type="NCBI Taxonomy" id="1917182"/>
    <lineage>
        <taxon>Bacteria</taxon>
        <taxon>Pseudomonadati</taxon>
        <taxon>Pseudomonadota</taxon>
        <taxon>Betaproteobacteria</taxon>
        <taxon>Burkholderiales</taxon>
        <taxon>Alcaligenaceae</taxon>
        <taxon>Paracandidimonas</taxon>
    </lineage>
</organism>
<dbReference type="PANTHER" id="PTHR30605:SF0">
    <property type="entry name" value="ANHYDRO-N-ACETYLMURAMIC ACID KINASE"/>
    <property type="match status" value="1"/>
</dbReference>